<evidence type="ECO:0000313" key="2">
    <source>
        <dbReference type="EMBL" id="AMG76505.1"/>
    </source>
</evidence>
<evidence type="ECO:0000256" key="1">
    <source>
        <dbReference type="SAM" id="SignalP"/>
    </source>
</evidence>
<feature type="signal peptide" evidence="1">
    <location>
        <begin position="1"/>
        <end position="22"/>
    </location>
</feature>
<name>A0AA86GTD5_9SPHN</name>
<accession>A0AA86GTD5</accession>
<dbReference type="Proteomes" id="UP000058599">
    <property type="component" value="Chromosome"/>
</dbReference>
<protein>
    <submittedName>
        <fullName evidence="2">Uncharacterized protein</fullName>
    </submittedName>
</protein>
<dbReference type="KEGG" id="sgi:SGRAN_4179"/>
<dbReference type="AlphaFoldDB" id="A0AA86GTD5"/>
<reference evidence="2 3" key="1">
    <citation type="journal article" date="2016" name="BMC Genomics">
        <title>Genomic analysis of the nitrate-respiring Sphingopyxis granuli (formerly Sphingomonas macrogoltabida) strain TFA.</title>
        <authorList>
            <person name="Garcia-Romero I."/>
            <person name="Perez-Pulido A.J."/>
            <person name="Gonzalez-Flores Y.E."/>
            <person name="Reyes-Ramirez F."/>
            <person name="Santero E."/>
            <person name="Floriano B."/>
        </authorList>
    </citation>
    <scope>NUCLEOTIDE SEQUENCE [LARGE SCALE GENOMIC DNA]</scope>
    <source>
        <strain evidence="2 3">TFA</strain>
    </source>
</reference>
<evidence type="ECO:0000313" key="3">
    <source>
        <dbReference type="Proteomes" id="UP000058599"/>
    </source>
</evidence>
<dbReference type="EMBL" id="CP012199">
    <property type="protein sequence ID" value="AMG76505.1"/>
    <property type="molecule type" value="Genomic_DNA"/>
</dbReference>
<sequence>MTMKTLSVALVAALSLTAPAWAADNSQTTPQGHWEWRSAPQYGPRATGPAQKRVWVPDQAQMANCTCDMMKTHAADCMKSMHDGHSMPSAG</sequence>
<gene>
    <name evidence="2" type="ORF">SGRAN_4179</name>
</gene>
<dbReference type="RefSeq" id="WP_067186624.1">
    <property type="nucleotide sequence ID" value="NZ_CP012199.1"/>
</dbReference>
<keyword evidence="3" id="KW-1185">Reference proteome</keyword>
<organism evidence="2 3">
    <name type="scientific">Sphingopyxis granuli</name>
    <dbReference type="NCBI Taxonomy" id="267128"/>
    <lineage>
        <taxon>Bacteria</taxon>
        <taxon>Pseudomonadati</taxon>
        <taxon>Pseudomonadota</taxon>
        <taxon>Alphaproteobacteria</taxon>
        <taxon>Sphingomonadales</taxon>
        <taxon>Sphingomonadaceae</taxon>
        <taxon>Sphingopyxis</taxon>
    </lineage>
</organism>
<keyword evidence="1" id="KW-0732">Signal</keyword>
<proteinExistence type="predicted"/>
<feature type="chain" id="PRO_5041729045" evidence="1">
    <location>
        <begin position="23"/>
        <end position="91"/>
    </location>
</feature>